<dbReference type="STRING" id="1149755.A0A2J6R6S1"/>
<protein>
    <recommendedName>
        <fullName evidence="3">F-box domain-containing protein</fullName>
    </recommendedName>
</protein>
<reference evidence="1 2" key="1">
    <citation type="submission" date="2016-04" db="EMBL/GenBank/DDBJ databases">
        <title>A degradative enzymes factory behind the ericoid mycorrhizal symbiosis.</title>
        <authorList>
            <consortium name="DOE Joint Genome Institute"/>
            <person name="Martino E."/>
            <person name="Morin E."/>
            <person name="Grelet G."/>
            <person name="Kuo A."/>
            <person name="Kohler A."/>
            <person name="Daghino S."/>
            <person name="Barry K."/>
            <person name="Choi C."/>
            <person name="Cichocki N."/>
            <person name="Clum A."/>
            <person name="Copeland A."/>
            <person name="Hainaut M."/>
            <person name="Haridas S."/>
            <person name="Labutti K."/>
            <person name="Lindquist E."/>
            <person name="Lipzen A."/>
            <person name="Khouja H.-R."/>
            <person name="Murat C."/>
            <person name="Ohm R."/>
            <person name="Olson A."/>
            <person name="Spatafora J."/>
            <person name="Veneault-Fourrey C."/>
            <person name="Henrissat B."/>
            <person name="Grigoriev I."/>
            <person name="Martin F."/>
            <person name="Perotto S."/>
        </authorList>
    </citation>
    <scope>NUCLEOTIDE SEQUENCE [LARGE SCALE GENOMIC DNA]</scope>
    <source>
        <strain evidence="1 2">F</strain>
    </source>
</reference>
<feature type="non-terminal residue" evidence="1">
    <location>
        <position position="471"/>
    </location>
</feature>
<dbReference type="EMBL" id="KZ613954">
    <property type="protein sequence ID" value="PMD34212.1"/>
    <property type="molecule type" value="Genomic_DNA"/>
</dbReference>
<evidence type="ECO:0000313" key="2">
    <source>
        <dbReference type="Proteomes" id="UP000235786"/>
    </source>
</evidence>
<dbReference type="Proteomes" id="UP000235786">
    <property type="component" value="Unassembled WGS sequence"/>
</dbReference>
<sequence>MALQLSPFLPADTITFLATTICILIVDSASIEYLIMLRQALQRLVSTLPPRPPFASSPPDPMPNQLQGIPAELLQNIARYLPLSSSAALALSSRFILAKLGNTYFVQLKEETLPPVTSCSGTRGPTPRLSPLQQEREDFLILLDRDLRDTIYCYYCRTIHDPMDTLKDRKKPRREQRACTTCEGLVAIHHHIHNEFCFSRFQMIMKRSQRFGMDCSAHLQKLSRTCTYYNPDPLDKLFTHQVTTYARIISGCLLLRTIHWLLFEWEDDLKFPKYNVKVCSHIRATKDEGPANQRHLPFIAVPSPCAPAIRCVYRLIGPEVKQCQLCLTDFKIEGAECGPLGRTLFALRVSVWQDFGDCSSLYDPNCKHIRAPSRAPKYLGLPNTYWSIKEEFEDSCPDVQKLGALNVLPRGLYLAKWRKGYRTQKSTNPGWWQSRVGKYRTSARDTAAGGTSFQAPILPRQAMSKLVAKSA</sequence>
<dbReference type="OrthoDB" id="3766406at2759"/>
<evidence type="ECO:0000313" key="1">
    <source>
        <dbReference type="EMBL" id="PMD34212.1"/>
    </source>
</evidence>
<evidence type="ECO:0008006" key="3">
    <source>
        <dbReference type="Google" id="ProtNLM"/>
    </source>
</evidence>
<keyword evidence="2" id="KW-1185">Reference proteome</keyword>
<name>A0A2J6R6S1_HYAVF</name>
<dbReference type="AlphaFoldDB" id="A0A2J6R6S1"/>
<organism evidence="1 2">
    <name type="scientific">Hyaloscypha variabilis (strain UAMH 11265 / GT02V1 / F)</name>
    <name type="common">Meliniomyces variabilis</name>
    <dbReference type="NCBI Taxonomy" id="1149755"/>
    <lineage>
        <taxon>Eukaryota</taxon>
        <taxon>Fungi</taxon>
        <taxon>Dikarya</taxon>
        <taxon>Ascomycota</taxon>
        <taxon>Pezizomycotina</taxon>
        <taxon>Leotiomycetes</taxon>
        <taxon>Helotiales</taxon>
        <taxon>Hyaloscyphaceae</taxon>
        <taxon>Hyaloscypha</taxon>
        <taxon>Hyaloscypha variabilis</taxon>
    </lineage>
</organism>
<accession>A0A2J6R6S1</accession>
<gene>
    <name evidence="1" type="ORF">L207DRAFT_638755</name>
</gene>
<proteinExistence type="predicted"/>